<dbReference type="AlphaFoldDB" id="A0AAU9XXS4"/>
<keyword evidence="2" id="KW-1133">Transmembrane helix</keyword>
<evidence type="ECO:0000313" key="5">
    <source>
        <dbReference type="Proteomes" id="UP001159428"/>
    </source>
</evidence>
<keyword evidence="3" id="KW-0732">Signal</keyword>
<name>A0AAU9XXS4_9CNID</name>
<dbReference type="Proteomes" id="UP001159428">
    <property type="component" value="Unassembled WGS sequence"/>
</dbReference>
<evidence type="ECO:0000313" key="4">
    <source>
        <dbReference type="EMBL" id="CAH3161033.1"/>
    </source>
</evidence>
<accession>A0AAU9XXS4</accession>
<dbReference type="EMBL" id="CALNXJ010000078">
    <property type="protein sequence ID" value="CAH3161033.1"/>
    <property type="molecule type" value="Genomic_DNA"/>
</dbReference>
<sequence length="221" mass="23494">MASRELLCLLSVCFFALGNAKYCLKGSDCSALESCCADYVCRERCHCSYDHQCGTSEQCCDNKCISSSKSSSCSCSYDFQCGIGEECCRGVCSSNCGLSSGTIAGIIIGNIVFFAFVISTVSCLCCASCPYYRYRAPGAVIVTQQPQQQLVPTQAHTVTTQQVQAPLLHNYNQPSPAGYNQPPSGLHQAPPAYSPPGPNPGPSAEIRGQAVSIPPPEPAKY</sequence>
<organism evidence="4 5">
    <name type="scientific">Pocillopora meandrina</name>
    <dbReference type="NCBI Taxonomy" id="46732"/>
    <lineage>
        <taxon>Eukaryota</taxon>
        <taxon>Metazoa</taxon>
        <taxon>Cnidaria</taxon>
        <taxon>Anthozoa</taxon>
        <taxon>Hexacorallia</taxon>
        <taxon>Scleractinia</taxon>
        <taxon>Astrocoeniina</taxon>
        <taxon>Pocilloporidae</taxon>
        <taxon>Pocillopora</taxon>
    </lineage>
</organism>
<evidence type="ECO:0000256" key="2">
    <source>
        <dbReference type="SAM" id="Phobius"/>
    </source>
</evidence>
<keyword evidence="5" id="KW-1185">Reference proteome</keyword>
<gene>
    <name evidence="4" type="ORF">PMEA_00032682</name>
</gene>
<feature type="chain" id="PRO_5043572223" evidence="3">
    <location>
        <begin position="21"/>
        <end position="221"/>
    </location>
</feature>
<evidence type="ECO:0000256" key="1">
    <source>
        <dbReference type="SAM" id="MobiDB-lite"/>
    </source>
</evidence>
<keyword evidence="2" id="KW-0472">Membrane</keyword>
<feature type="region of interest" description="Disordered" evidence="1">
    <location>
        <begin position="174"/>
        <end position="221"/>
    </location>
</feature>
<feature type="transmembrane region" description="Helical" evidence="2">
    <location>
        <begin position="103"/>
        <end position="127"/>
    </location>
</feature>
<proteinExistence type="predicted"/>
<comment type="caution">
    <text evidence="4">The sequence shown here is derived from an EMBL/GenBank/DDBJ whole genome shotgun (WGS) entry which is preliminary data.</text>
</comment>
<keyword evidence="2" id="KW-0812">Transmembrane</keyword>
<evidence type="ECO:0000256" key="3">
    <source>
        <dbReference type="SAM" id="SignalP"/>
    </source>
</evidence>
<feature type="signal peptide" evidence="3">
    <location>
        <begin position="1"/>
        <end position="20"/>
    </location>
</feature>
<reference evidence="4 5" key="1">
    <citation type="submission" date="2022-05" db="EMBL/GenBank/DDBJ databases">
        <authorList>
            <consortium name="Genoscope - CEA"/>
            <person name="William W."/>
        </authorList>
    </citation>
    <scope>NUCLEOTIDE SEQUENCE [LARGE SCALE GENOMIC DNA]</scope>
</reference>
<feature type="compositionally biased region" description="Pro residues" evidence="1">
    <location>
        <begin position="192"/>
        <end position="201"/>
    </location>
</feature>
<protein>
    <submittedName>
        <fullName evidence="4">Uncharacterized protein</fullName>
    </submittedName>
</protein>